<gene>
    <name evidence="3" type="primary">LOC105058051</name>
</gene>
<feature type="domain" description="Integrator complex subunit 3 N-terminal" evidence="1">
    <location>
        <begin position="62"/>
        <end position="469"/>
    </location>
</feature>
<dbReference type="RefSeq" id="XP_073105120.1">
    <property type="nucleotide sequence ID" value="XM_073249019.1"/>
</dbReference>
<keyword evidence="2" id="KW-1185">Reference proteome</keyword>
<dbReference type="RefSeq" id="XP_073105123.1">
    <property type="nucleotide sequence ID" value="XM_073249022.1"/>
</dbReference>
<dbReference type="GeneID" id="105058051"/>
<dbReference type="PANTHER" id="PTHR13587:SF7">
    <property type="entry name" value="INTEGRATOR COMPLEX SUBUNIT 3"/>
    <property type="match status" value="1"/>
</dbReference>
<dbReference type="RefSeq" id="XP_073105121.1">
    <property type="nucleotide sequence ID" value="XM_073249020.1"/>
</dbReference>
<reference evidence="3" key="1">
    <citation type="submission" date="2025-08" db="UniProtKB">
        <authorList>
            <consortium name="RefSeq"/>
        </authorList>
    </citation>
    <scope>IDENTIFICATION</scope>
</reference>
<dbReference type="GO" id="GO:0005737">
    <property type="term" value="C:cytoplasm"/>
    <property type="evidence" value="ECO:0007669"/>
    <property type="project" value="TreeGrafter"/>
</dbReference>
<dbReference type="RefSeq" id="XP_073105119.1">
    <property type="nucleotide sequence ID" value="XM_073249018.1"/>
</dbReference>
<sequence length="505" mass="58386">MSMRGFVWLPRDHAFNMNSSKLLRVTAYEAENPTEVSLREAFSIFQPQLKPPFPLSIPSPSEYLQLNRAIAFGILTEPHFAKTHLTHLHAIVIDGYKFFTTTLLKLCNDSYPKLLETPRIQILWLTSNLVQVAAIHVDSLIVSLLRQIIGGDFSESNLWLCAELVKILSDNWDWILDEPLVLTSALFVYLRLLADHYRLSGGVKLDSLKRMEIDFCIKALRECFSLCLQIGRDLVRLLQDLVHIPEFRDVWKDLLFDPRKFQVLGFTDILELYRRRTPTHYFLLRITPEMEAHLRFLLTYVKWGSQKRYQAWFAKKHLCWPGSETVITDIIRFICCSHHPPNEIIQSNVISRWAVIGWLLKCCRRNYFEANAKLALFYDWLFFDEKMDNIMNIEPAMLLMVNSVPKYVDITHTLLEFLFLLVDNYDVSKKEAIVRGVSAALNLLVRKGVVDSLEPLTSCSLLSLLLRERLITFLPRSDLGVVTTSSDMCSQRMVTNGKVAPVSKE</sequence>
<dbReference type="OrthoDB" id="2021145at2759"/>
<dbReference type="AlphaFoldDB" id="A0A6I9S8Z0"/>
<dbReference type="RefSeq" id="XP_010939131.1">
    <property type="nucleotide sequence ID" value="XM_010940829.3"/>
</dbReference>
<evidence type="ECO:0000313" key="3">
    <source>
        <dbReference type="RefSeq" id="XP_010939131.1"/>
    </source>
</evidence>
<evidence type="ECO:0000313" key="2">
    <source>
        <dbReference type="Proteomes" id="UP000504607"/>
    </source>
</evidence>
<protein>
    <submittedName>
        <fullName evidence="3">Integrator complex subunit 3</fullName>
    </submittedName>
</protein>
<organism evidence="2 3">
    <name type="scientific">Elaeis guineensis var. tenera</name>
    <name type="common">Oil palm</name>
    <dbReference type="NCBI Taxonomy" id="51953"/>
    <lineage>
        <taxon>Eukaryota</taxon>
        <taxon>Viridiplantae</taxon>
        <taxon>Streptophyta</taxon>
        <taxon>Embryophyta</taxon>
        <taxon>Tracheophyta</taxon>
        <taxon>Spermatophyta</taxon>
        <taxon>Magnoliopsida</taxon>
        <taxon>Liliopsida</taxon>
        <taxon>Arecaceae</taxon>
        <taxon>Arecoideae</taxon>
        <taxon>Cocoseae</taxon>
        <taxon>Elaeidinae</taxon>
        <taxon>Elaeis</taxon>
    </lineage>
</organism>
<dbReference type="InterPro" id="IPR045334">
    <property type="entry name" value="INTS3"/>
</dbReference>
<dbReference type="Pfam" id="PF10189">
    <property type="entry name" value="Ints3_N"/>
    <property type="match status" value="1"/>
</dbReference>
<dbReference type="Proteomes" id="UP000504607">
    <property type="component" value="Chromosome 15"/>
</dbReference>
<accession>A0A6I9S8Z0</accession>
<dbReference type="PANTHER" id="PTHR13587">
    <property type="entry name" value="INTEGRATOR COMPLEX SUBUNIT 3"/>
    <property type="match status" value="1"/>
</dbReference>
<dbReference type="RefSeq" id="XP_073105122.1">
    <property type="nucleotide sequence ID" value="XM_073249021.1"/>
</dbReference>
<evidence type="ECO:0000259" key="1">
    <source>
        <dbReference type="Pfam" id="PF10189"/>
    </source>
</evidence>
<name>A0A6I9S8Z0_ELAGV</name>
<dbReference type="InParanoid" id="A0A6I9S8Z0"/>
<dbReference type="InterPro" id="IPR019333">
    <property type="entry name" value="INTS3_N"/>
</dbReference>
<proteinExistence type="predicted"/>
<dbReference type="RefSeq" id="XP_073105118.1">
    <property type="nucleotide sequence ID" value="XM_073249017.1"/>
</dbReference>